<gene>
    <name evidence="2" type="ORF">GC101_01385</name>
</gene>
<dbReference type="EMBL" id="WHOB01000012">
    <property type="protein sequence ID" value="NOU77524.1"/>
    <property type="molecule type" value="Genomic_DNA"/>
</dbReference>
<evidence type="ECO:0000313" key="2">
    <source>
        <dbReference type="EMBL" id="NOU77524.1"/>
    </source>
</evidence>
<dbReference type="SUPFAM" id="SSF53850">
    <property type="entry name" value="Periplasmic binding protein-like II"/>
    <property type="match status" value="1"/>
</dbReference>
<dbReference type="Pfam" id="PF13416">
    <property type="entry name" value="SBP_bac_8"/>
    <property type="match status" value="1"/>
</dbReference>
<dbReference type="InterPro" id="IPR050490">
    <property type="entry name" value="Bact_solute-bd_prot1"/>
</dbReference>
<dbReference type="Gene3D" id="3.40.190.10">
    <property type="entry name" value="Periplasmic binding protein-like II"/>
    <property type="match status" value="2"/>
</dbReference>
<accession>A0ABX1YCJ1</accession>
<dbReference type="PANTHER" id="PTHR43649:SF12">
    <property type="entry name" value="DIACETYLCHITOBIOSE BINDING PROTEIN DASA"/>
    <property type="match status" value="1"/>
</dbReference>
<dbReference type="PANTHER" id="PTHR43649">
    <property type="entry name" value="ARABINOSE-BINDING PROTEIN-RELATED"/>
    <property type="match status" value="1"/>
</dbReference>
<feature type="compositionally biased region" description="Low complexity" evidence="1">
    <location>
        <begin position="43"/>
        <end position="61"/>
    </location>
</feature>
<organism evidence="2 3">
    <name type="scientific">Paenibacillus phytohabitans</name>
    <dbReference type="NCBI Taxonomy" id="2654978"/>
    <lineage>
        <taxon>Bacteria</taxon>
        <taxon>Bacillati</taxon>
        <taxon>Bacillota</taxon>
        <taxon>Bacilli</taxon>
        <taxon>Bacillales</taxon>
        <taxon>Paenibacillaceae</taxon>
        <taxon>Paenibacillus</taxon>
    </lineage>
</organism>
<comment type="caution">
    <text evidence="2">The sequence shown here is derived from an EMBL/GenBank/DDBJ whole genome shotgun (WGS) entry which is preliminary data.</text>
</comment>
<dbReference type="InterPro" id="IPR006059">
    <property type="entry name" value="SBP"/>
</dbReference>
<protein>
    <submittedName>
        <fullName evidence="2">Extracellular solute-binding protein</fullName>
    </submittedName>
</protein>
<evidence type="ECO:0000256" key="1">
    <source>
        <dbReference type="SAM" id="MobiDB-lite"/>
    </source>
</evidence>
<keyword evidence="3" id="KW-1185">Reference proteome</keyword>
<sequence>MNASEITGTQGGSCMKRTKKRFALLLSATLLLSLLTACSPNGSNGAAGTAPPSSAQPSTPAEAEGDAARIQGIKDGTYRFETPVTITTVTATDSSFKYKNGETLSDNVHTRWAKEQLGIDIQHLWEVPGEQFATKMRLMLTAKQELPDVVTTMDIGLMNELIESGAYKDVSADFDKYASDRVKEIFSSHPLIWSQVTFEGKHMGLPYFANAGNDNAVMWVRQDWLDELGMQAPSTFEELEAFMQALLDKKPGNTDSIIPLGVSLGSGGGHPNPLAGWLGESTWIFGPFGTVPYQWNQGADGKLVHGSTVPEMKKGLEVMRNWYQKGYISKEAGLHDENKLAELIGQGRVGVVVAPYWMGSWPVPDLQKNVPGATMKPYPIPTENGKAGARDTTFLKGGMLVRQGFEHTDALFLYLNRLFAGVDKEPGSEFEHGWAEDYDYTLKADGTVSTVSEDIPGGSVGVYKYFLYEPKDPFSVLQQSADKGDLLEQGNLTEAEAAALGNPDILKAAQIVVDGWAKDSYWAPKFLGASTPAMQSKGGITTKLEGEAIMAIIYGRKPLEDFDTFVKEWYSIGGEQMTKEANEWFDSTK</sequence>
<proteinExistence type="predicted"/>
<evidence type="ECO:0000313" key="3">
    <source>
        <dbReference type="Proteomes" id="UP000596857"/>
    </source>
</evidence>
<dbReference type="Proteomes" id="UP000596857">
    <property type="component" value="Unassembled WGS sequence"/>
</dbReference>
<name>A0ABX1YCJ1_9BACL</name>
<reference evidence="2 3" key="1">
    <citation type="submission" date="2019-10" db="EMBL/GenBank/DDBJ databases">
        <title>Description of Paenibacillus terricola sp. nov.</title>
        <authorList>
            <person name="Carlier A."/>
            <person name="Qi S."/>
        </authorList>
    </citation>
    <scope>NUCLEOTIDE SEQUENCE [LARGE SCALE GENOMIC DNA]</scope>
    <source>
        <strain evidence="2 3">LMG 31459</strain>
    </source>
</reference>
<feature type="region of interest" description="Disordered" evidence="1">
    <location>
        <begin position="43"/>
        <end position="66"/>
    </location>
</feature>